<dbReference type="OrthoDB" id="2591449at2759"/>
<feature type="compositionally biased region" description="Basic and acidic residues" evidence="1">
    <location>
        <begin position="613"/>
        <end position="622"/>
    </location>
</feature>
<feature type="compositionally biased region" description="Low complexity" evidence="1">
    <location>
        <begin position="1"/>
        <end position="17"/>
    </location>
</feature>
<evidence type="ECO:0000256" key="1">
    <source>
        <dbReference type="SAM" id="MobiDB-lite"/>
    </source>
</evidence>
<sequence>MLSSTRPPQLPPSSSSPSSPPHIPSSPPSIMTDVRRRLSSRRGSMSASDPFGLHADAETPRSTSARLTIVRVPFDPTSDSMPTGPPSRPESLRRMSGGSTHSTSSSIGGGGGGGSAPGSGGRMSFAFSTFTPINKDTEHKGSPPPSPQLSRRHRSGSNTSISERPFRDSFYGRQASLTPAQIYDLAASATKPPPLPTSASRSRPGTPGIGASASGASVGAASAFTPLPEDYFLPFLDRASEVTALLSKPPTNRLIALLAQTFHSPTKSSSTSLPTSTSTSEKAPHNFEKNPTKWTFAELEAWLKTIDRNEADDRIWIYKARACVRSRSELIWERLKGALGVPPDFDEEFAEEDAEAEAEAELEAGGGTGGELVGEVEDVPKLVAEPASETEAELDPEAEVEEPEEEEDEQNRAFLEPIHPGSPPILSPLSPLIQSTSDDLFGFGGRDGGMENIGEAEAEEDETGSKVDEEEKGELPICGLRISTTSVVVDPPPPIVRRGSGSAGAADRNGGTGLGLSAGTGPGASVSRSKSLTSFSPSPSHTSALSTSSSISASASASASANANALFASVALSPSPGPISSDLPTHTHIHTNPSSNPHLDPQAKARIGRRRSFGREGSRQVRDPGNPLFPGSFASLTVKPNLVSRSVPSFKIINKLLTKWFRNLSHRVPPAHYIPPIFTSHRSGFKYNRGREMEKELRGGGGGEDSAGGPGSGNDYAITWSSDSERSFVGR</sequence>
<reference evidence="2 3" key="1">
    <citation type="journal article" date="2016" name="Mol. Biol. Evol.">
        <title>Comparative Genomics of Early-Diverging Mushroom-Forming Fungi Provides Insights into the Origins of Lignocellulose Decay Capabilities.</title>
        <authorList>
            <person name="Nagy L.G."/>
            <person name="Riley R."/>
            <person name="Tritt A."/>
            <person name="Adam C."/>
            <person name="Daum C."/>
            <person name="Floudas D."/>
            <person name="Sun H."/>
            <person name="Yadav J.S."/>
            <person name="Pangilinan J."/>
            <person name="Larsson K.H."/>
            <person name="Matsuura K."/>
            <person name="Barry K."/>
            <person name="Labutti K."/>
            <person name="Kuo R."/>
            <person name="Ohm R.A."/>
            <person name="Bhattacharya S.S."/>
            <person name="Shirouzu T."/>
            <person name="Yoshinaga Y."/>
            <person name="Martin F.M."/>
            <person name="Grigoriev I.V."/>
            <person name="Hibbett D.S."/>
        </authorList>
    </citation>
    <scope>NUCLEOTIDE SEQUENCE [LARGE SCALE GENOMIC DNA]</scope>
    <source>
        <strain evidence="2 3">HHB9708</strain>
    </source>
</reference>
<feature type="region of interest" description="Disordered" evidence="1">
    <location>
        <begin position="188"/>
        <end position="215"/>
    </location>
</feature>
<dbReference type="STRING" id="1314777.A0A164PLJ9"/>
<dbReference type="AlphaFoldDB" id="A0A164PLJ9"/>
<feature type="compositionally biased region" description="Gly residues" evidence="1">
    <location>
        <begin position="699"/>
        <end position="712"/>
    </location>
</feature>
<evidence type="ECO:0000313" key="3">
    <source>
        <dbReference type="Proteomes" id="UP000076722"/>
    </source>
</evidence>
<feature type="compositionally biased region" description="Low complexity" evidence="1">
    <location>
        <begin position="96"/>
        <end position="106"/>
    </location>
</feature>
<feature type="compositionally biased region" description="Acidic residues" evidence="1">
    <location>
        <begin position="388"/>
        <end position="409"/>
    </location>
</feature>
<organism evidence="2 3">
    <name type="scientific">Sistotremastrum niveocremeum HHB9708</name>
    <dbReference type="NCBI Taxonomy" id="1314777"/>
    <lineage>
        <taxon>Eukaryota</taxon>
        <taxon>Fungi</taxon>
        <taxon>Dikarya</taxon>
        <taxon>Basidiomycota</taxon>
        <taxon>Agaricomycotina</taxon>
        <taxon>Agaricomycetes</taxon>
        <taxon>Sistotremastrales</taxon>
        <taxon>Sistotremastraceae</taxon>
        <taxon>Sertulicium</taxon>
        <taxon>Sertulicium niveocremeum</taxon>
    </lineage>
</organism>
<feature type="compositionally biased region" description="Low complexity" evidence="1">
    <location>
        <begin position="523"/>
        <end position="546"/>
    </location>
</feature>
<name>A0A164PLJ9_9AGAM</name>
<feature type="region of interest" description="Disordered" evidence="1">
    <location>
        <begin position="1"/>
        <end position="169"/>
    </location>
</feature>
<protein>
    <submittedName>
        <fullName evidence="2">Uncharacterized protein</fullName>
    </submittedName>
</protein>
<accession>A0A164PLJ9</accession>
<feature type="region of interest" description="Disordered" evidence="1">
    <location>
        <begin position="611"/>
        <end position="630"/>
    </location>
</feature>
<feature type="compositionally biased region" description="Acidic residues" evidence="1">
    <location>
        <begin position="350"/>
        <end position="362"/>
    </location>
</feature>
<feature type="region of interest" description="Disordered" evidence="1">
    <location>
        <begin position="578"/>
        <end position="603"/>
    </location>
</feature>
<feature type="compositionally biased region" description="Low complexity" evidence="1">
    <location>
        <begin position="265"/>
        <end position="280"/>
    </location>
</feature>
<feature type="region of interest" description="Disordered" evidence="1">
    <location>
        <begin position="694"/>
        <end position="731"/>
    </location>
</feature>
<feature type="region of interest" description="Disordered" evidence="1">
    <location>
        <begin position="350"/>
        <end position="546"/>
    </location>
</feature>
<keyword evidence="3" id="KW-1185">Reference proteome</keyword>
<feature type="compositionally biased region" description="Gly residues" evidence="1">
    <location>
        <begin position="510"/>
        <end position="522"/>
    </location>
</feature>
<dbReference type="EMBL" id="KV419432">
    <property type="protein sequence ID" value="KZS88850.1"/>
    <property type="molecule type" value="Genomic_DNA"/>
</dbReference>
<proteinExistence type="predicted"/>
<feature type="compositionally biased region" description="Gly residues" evidence="1">
    <location>
        <begin position="107"/>
        <end position="121"/>
    </location>
</feature>
<evidence type="ECO:0000313" key="2">
    <source>
        <dbReference type="EMBL" id="KZS88850.1"/>
    </source>
</evidence>
<gene>
    <name evidence="2" type="ORF">SISNIDRAFT_489694</name>
</gene>
<feature type="compositionally biased region" description="Pro residues" evidence="1">
    <location>
        <begin position="18"/>
        <end position="27"/>
    </location>
</feature>
<dbReference type="Proteomes" id="UP000076722">
    <property type="component" value="Unassembled WGS sequence"/>
</dbReference>
<feature type="region of interest" description="Disordered" evidence="1">
    <location>
        <begin position="265"/>
        <end position="288"/>
    </location>
</feature>
<feature type="compositionally biased region" description="Low complexity" evidence="1">
    <location>
        <begin position="427"/>
        <end position="441"/>
    </location>
</feature>